<dbReference type="Gene3D" id="2.130.10.10">
    <property type="entry name" value="YVTN repeat-like/Quinoprotein amine dehydrogenase"/>
    <property type="match status" value="3"/>
</dbReference>
<dbReference type="Pfam" id="PF10433">
    <property type="entry name" value="Beta-prop_RSE1_1st"/>
    <property type="match status" value="1"/>
</dbReference>
<feature type="coiled-coil region" evidence="3">
    <location>
        <begin position="917"/>
        <end position="944"/>
    </location>
</feature>
<dbReference type="OMA" id="LEWRSKT"/>
<protein>
    <submittedName>
        <fullName evidence="8">Putative mitochondrial carrier protein</fullName>
    </submittedName>
</protein>
<evidence type="ECO:0000256" key="1">
    <source>
        <dbReference type="ARBA" id="ARBA00004123"/>
    </source>
</evidence>
<dbReference type="GO" id="GO:0005634">
    <property type="term" value="C:nucleus"/>
    <property type="evidence" value="ECO:0007669"/>
    <property type="project" value="UniProtKB-SubCell"/>
</dbReference>
<dbReference type="Pfam" id="PF03178">
    <property type="entry name" value="CPSF_A"/>
    <property type="match status" value="1"/>
</dbReference>
<accession>G0U8W4</accession>
<sequence length="1481" mass="162985">MLHAAVVPSLPASAVTHSLVGRFSDGISEELRELVVFKKNNMELWRTAHDKLGNTRMSFVMSTQLNAPPASVSLCRPPGFTVDIIAMCFDDFHVSFVQYDPMLMRFHTVLLVQLDDREVVQDASALDPLMRVDATGRFVAVLVRRRHLFLIPLLGPLQVSDAGCDAAATPGDRCGVGPGDGGDCSDRNGMTKALADDWGDEGDYVDERLAESKEGEEESRTTPADVEGNGKFASSEPHNSKVVSISSVLLRVGTISMFTLSTTVKSSIRYVRDLQFIGSSGEPLLAILCERQPTWAGRVKLVEWRTKVVESNTLTMHVTWVQISASMTAHPKLLLIGEVEGVPYNVTHMLPVEPFSQTMSGVVCFGTNVIMHITTKRGYGAYFNDTGREECINSKFSAVSFGKAVWSDPQLDKSSALARVNMSLANCAATSMVGKMGDELQVLALLEEDGVVITLHFVARGSSVEEVRITMLGSGCYCSSVSRIGRQLVFLGSTVGDSYVAVVDPLHHDPAMRLQIVECMEAIGAILDADAVDCTTNAEAGSEDGSEENPAAASSTSWLDGTPFKELEDKTALDRMPDTPLVMYRSVRDLAACAGHGATGCVYVLRQSVRGQVVQHENVNAVSVFFLESVQNSKRAREEEVDGEKASEAQDEVNPGPGAVFLPHVLLTGHSFTIVSVVRGRSMQHVRHSEFVTSCRTIFAVSLVQLSALLQLTEREGRIISQNGKKLLQRFSFIGERELEDGHNAKSAHFAEELGLLFVLLHNGTLLRFTLLSTDAAPDKERFADDVVAFALWRERKSLVMFMTDRSMVVRDMQSDAVHATFPLLGTLPPYSVLGVPIEEVAQDAFADETLPRVTHTEVLTLREATAPSRSTTNNAVISTALLVVLSTGELSVYRVMESDSFGPLRLIKMFNHFLDNKVIRDTIESIEAKKSRLEQERAMIESETQLTRHCSRSIIPFDSLAGNVGAYVCGRHPLFLLWDRRTGLLSGYRHQIQGPVRGFAPFPLMEGGFVYCGEGFTDFAVMNTYCRPIGHGWLGRRIDVGATPHFISYNMPGRGCFVVTSHKQPFRPQRAPFDVQLKISYNEETGAIQSIATEPLTCSMPPIASSAGVRVPMADWFEVRFMSTAHVDWPCEDTFKLEENERVLSIQMVQIDGDRGMKINGTVPVCVVSTAFPLGDDVTCRGRIHLLATKSLRRGHKIVHLHAEALNGPATAVAEIRHHIAVAVGGTIKIYRYDWQSGKLVVSVLLYAGIYATKLSVIRNYIVYGDLIHSCAMARFNEENHTLTVLGRNRNSISVVDCNMMYHDRSFGILCSDDQRNVLVMGYTPRVQEAGAGRPAKTLESLLTLDGEYRLPSGCLAKSLRFSSDFGNSSVMLYTSNYGEVGFIVPIGEQANRTALWVTRRLQTDVPCDAGLTPRMFLGLSQGSPRTALRAKEMLISFPVLQRLYSVDLHARKVIARAAYTQLDRITNVVVLVLNECYLF</sequence>
<dbReference type="InterPro" id="IPR018846">
    <property type="entry name" value="Beta-prop_RSE1/DDB1/CPSF1_1st"/>
</dbReference>
<evidence type="ECO:0000259" key="6">
    <source>
        <dbReference type="Pfam" id="PF10433"/>
    </source>
</evidence>
<proteinExistence type="predicted"/>
<feature type="region of interest" description="Disordered" evidence="4">
    <location>
        <begin position="537"/>
        <end position="562"/>
    </location>
</feature>
<dbReference type="VEuPathDB" id="TriTrypDB:TvY486_1115300"/>
<dbReference type="InterPro" id="IPR004871">
    <property type="entry name" value="RSE1/DDB1/CPSF1_C"/>
</dbReference>
<feature type="region of interest" description="Disordered" evidence="4">
    <location>
        <begin position="209"/>
        <end position="237"/>
    </location>
</feature>
<keyword evidence="3" id="KW-0175">Coiled coil</keyword>
<gene>
    <name evidence="8" type="ORF">TVY486_1115300</name>
</gene>
<evidence type="ECO:0000313" key="8">
    <source>
        <dbReference type="EMBL" id="CCC54046.1"/>
    </source>
</evidence>
<dbReference type="GO" id="GO:0003676">
    <property type="term" value="F:nucleic acid binding"/>
    <property type="evidence" value="ECO:0007669"/>
    <property type="project" value="InterPro"/>
</dbReference>
<feature type="domain" description="RSE1/DDB1/CPSF1 first beta-propeller" evidence="6">
    <location>
        <begin position="14"/>
        <end position="153"/>
    </location>
</feature>
<keyword evidence="2" id="KW-0539">Nucleus</keyword>
<dbReference type="Pfam" id="PF23726">
    <property type="entry name" value="Beta-prop_RSE1_2nd"/>
    <property type="match status" value="1"/>
</dbReference>
<feature type="domain" description="RSE1/DDB1/CPSF1 second beta-propeller" evidence="7">
    <location>
        <begin position="664"/>
        <end position="1021"/>
    </location>
</feature>
<evidence type="ECO:0000256" key="3">
    <source>
        <dbReference type="SAM" id="Coils"/>
    </source>
</evidence>
<evidence type="ECO:0000259" key="7">
    <source>
        <dbReference type="Pfam" id="PF23726"/>
    </source>
</evidence>
<feature type="domain" description="RSE1/DDB1/CPSF1 C-terminal" evidence="5">
    <location>
        <begin position="1120"/>
        <end position="1445"/>
    </location>
</feature>
<evidence type="ECO:0000256" key="2">
    <source>
        <dbReference type="ARBA" id="ARBA00023242"/>
    </source>
</evidence>
<evidence type="ECO:0000256" key="4">
    <source>
        <dbReference type="SAM" id="MobiDB-lite"/>
    </source>
</evidence>
<dbReference type="EMBL" id="HE573027">
    <property type="protein sequence ID" value="CCC54046.1"/>
    <property type="molecule type" value="Genomic_DNA"/>
</dbReference>
<evidence type="ECO:0000259" key="5">
    <source>
        <dbReference type="Pfam" id="PF03178"/>
    </source>
</evidence>
<name>G0U8W4_TRYVY</name>
<comment type="subcellular location">
    <subcellularLocation>
        <location evidence="1">Nucleus</location>
    </subcellularLocation>
</comment>
<dbReference type="PANTHER" id="PTHR10644">
    <property type="entry name" value="DNA REPAIR/RNA PROCESSING CPSF FAMILY"/>
    <property type="match status" value="1"/>
</dbReference>
<dbReference type="InterPro" id="IPR050358">
    <property type="entry name" value="RSE1/DDB1/CFT1"/>
</dbReference>
<reference evidence="8" key="1">
    <citation type="journal article" date="2012" name="Proc. Natl. Acad. Sci. U.S.A.">
        <title>Antigenic diversity is generated by distinct evolutionary mechanisms in African trypanosome species.</title>
        <authorList>
            <person name="Jackson A.P."/>
            <person name="Berry A."/>
            <person name="Aslett M."/>
            <person name="Allison H.C."/>
            <person name="Burton P."/>
            <person name="Vavrova-Anderson J."/>
            <person name="Brown R."/>
            <person name="Browne H."/>
            <person name="Corton N."/>
            <person name="Hauser H."/>
            <person name="Gamble J."/>
            <person name="Gilderthorp R."/>
            <person name="Marcello L."/>
            <person name="McQuillan J."/>
            <person name="Otto T.D."/>
            <person name="Quail M.A."/>
            <person name="Sanders M.J."/>
            <person name="van Tonder A."/>
            <person name="Ginger M.L."/>
            <person name="Field M.C."/>
            <person name="Barry J.D."/>
            <person name="Hertz-Fowler C."/>
            <person name="Berriman M."/>
        </authorList>
    </citation>
    <scope>NUCLEOTIDE SEQUENCE</scope>
    <source>
        <strain evidence="8">Y486</strain>
    </source>
</reference>
<dbReference type="InterPro" id="IPR015943">
    <property type="entry name" value="WD40/YVTN_repeat-like_dom_sf"/>
</dbReference>
<dbReference type="InterPro" id="IPR058543">
    <property type="entry name" value="Beta-prop_RSE1/DDB1/CPSF1_2nd"/>
</dbReference>
<organism evidence="8">
    <name type="scientific">Trypanosoma vivax (strain Y486)</name>
    <dbReference type="NCBI Taxonomy" id="1055687"/>
    <lineage>
        <taxon>Eukaryota</taxon>
        <taxon>Discoba</taxon>
        <taxon>Euglenozoa</taxon>
        <taxon>Kinetoplastea</taxon>
        <taxon>Metakinetoplastina</taxon>
        <taxon>Trypanosomatida</taxon>
        <taxon>Trypanosomatidae</taxon>
        <taxon>Trypanosoma</taxon>
        <taxon>Duttonella</taxon>
    </lineage>
</organism>